<accession>A0A9Q0V2S9</accession>
<feature type="compositionally biased region" description="Polar residues" evidence="1">
    <location>
        <begin position="1"/>
        <end position="14"/>
    </location>
</feature>
<feature type="compositionally biased region" description="Basic residues" evidence="1">
    <location>
        <begin position="154"/>
        <end position="163"/>
    </location>
</feature>
<keyword evidence="3" id="KW-1185">Reference proteome</keyword>
<dbReference type="Proteomes" id="UP001151532">
    <property type="component" value="Chromosome 7"/>
</dbReference>
<gene>
    <name evidence="2" type="ORF">OIU79_000695</name>
</gene>
<protein>
    <submittedName>
        <fullName evidence="2">Uncharacterized protein</fullName>
    </submittedName>
</protein>
<name>A0A9Q0V2S9_SALPP</name>
<dbReference type="AlphaFoldDB" id="A0A9Q0V2S9"/>
<feature type="region of interest" description="Disordered" evidence="1">
    <location>
        <begin position="1"/>
        <end position="171"/>
    </location>
</feature>
<evidence type="ECO:0000313" key="2">
    <source>
        <dbReference type="EMBL" id="KAJ6740631.1"/>
    </source>
</evidence>
<reference evidence="2" key="1">
    <citation type="submission" date="2022-11" db="EMBL/GenBank/DDBJ databases">
        <authorList>
            <person name="Hyden B.L."/>
            <person name="Feng K."/>
            <person name="Yates T."/>
            <person name="Jawdy S."/>
            <person name="Smart L.B."/>
            <person name="Muchero W."/>
        </authorList>
    </citation>
    <scope>NUCLEOTIDE SEQUENCE</scope>
    <source>
        <tissue evidence="2">Shoot tip</tissue>
    </source>
</reference>
<evidence type="ECO:0000256" key="1">
    <source>
        <dbReference type="SAM" id="MobiDB-lite"/>
    </source>
</evidence>
<proteinExistence type="predicted"/>
<feature type="compositionally biased region" description="Basic and acidic residues" evidence="1">
    <location>
        <begin position="53"/>
        <end position="76"/>
    </location>
</feature>
<organism evidence="2 3">
    <name type="scientific">Salix purpurea</name>
    <name type="common">Purple osier willow</name>
    <dbReference type="NCBI Taxonomy" id="77065"/>
    <lineage>
        <taxon>Eukaryota</taxon>
        <taxon>Viridiplantae</taxon>
        <taxon>Streptophyta</taxon>
        <taxon>Embryophyta</taxon>
        <taxon>Tracheophyta</taxon>
        <taxon>Spermatophyta</taxon>
        <taxon>Magnoliopsida</taxon>
        <taxon>eudicotyledons</taxon>
        <taxon>Gunneridae</taxon>
        <taxon>Pentapetalae</taxon>
        <taxon>rosids</taxon>
        <taxon>fabids</taxon>
        <taxon>Malpighiales</taxon>
        <taxon>Salicaceae</taxon>
        <taxon>Saliceae</taxon>
        <taxon>Salix</taxon>
    </lineage>
</organism>
<comment type="caution">
    <text evidence="2">The sequence shown here is derived from an EMBL/GenBank/DDBJ whole genome shotgun (WGS) entry which is preliminary data.</text>
</comment>
<dbReference type="EMBL" id="JAPFFK010000010">
    <property type="protein sequence ID" value="KAJ6740631.1"/>
    <property type="molecule type" value="Genomic_DNA"/>
</dbReference>
<feature type="compositionally biased region" description="Polar residues" evidence="1">
    <location>
        <begin position="77"/>
        <end position="91"/>
    </location>
</feature>
<sequence>MTQPTTNPNPSSKPQVLAGDPTSKGTQGAPVANQQGGTNPPPGGAHTETQQQGREKAKKGEKGTNKGEKGLEKEVDATSTHTPQASTSTQPPIVPCKQKCMAPQMSQEGSSGSYKAATELQEKGKWPSEDEDITSKSKGKAPAMSEPMLPHSPVKVKKKKGGKKKQEARGL</sequence>
<reference evidence="2" key="2">
    <citation type="journal article" date="2023" name="Int. J. Mol. Sci.">
        <title>De Novo Assembly and Annotation of 11 Diverse Shrub Willow (Salix) Genomes Reveals Novel Gene Organization in Sex-Linked Regions.</title>
        <authorList>
            <person name="Hyden B."/>
            <person name="Feng K."/>
            <person name="Yates T.B."/>
            <person name="Jawdy S."/>
            <person name="Cereghino C."/>
            <person name="Smart L.B."/>
            <person name="Muchero W."/>
        </authorList>
    </citation>
    <scope>NUCLEOTIDE SEQUENCE</scope>
    <source>
        <tissue evidence="2">Shoot tip</tissue>
    </source>
</reference>
<feature type="compositionally biased region" description="Polar residues" evidence="1">
    <location>
        <begin position="104"/>
        <end position="113"/>
    </location>
</feature>
<evidence type="ECO:0000313" key="3">
    <source>
        <dbReference type="Proteomes" id="UP001151532"/>
    </source>
</evidence>